<feature type="compositionally biased region" description="Basic and acidic residues" evidence="2">
    <location>
        <begin position="609"/>
        <end position="619"/>
    </location>
</feature>
<dbReference type="OMA" id="STCRCVS"/>
<evidence type="ECO:0000256" key="1">
    <source>
        <dbReference type="ARBA" id="ARBA00022737"/>
    </source>
</evidence>
<feature type="compositionally biased region" description="Basic and acidic residues" evidence="2">
    <location>
        <begin position="648"/>
        <end position="657"/>
    </location>
</feature>
<proteinExistence type="predicted"/>
<evidence type="ECO:0008006" key="5">
    <source>
        <dbReference type="Google" id="ProtNLM"/>
    </source>
</evidence>
<dbReference type="Proteomes" id="UP000002668">
    <property type="component" value="Genome"/>
</dbReference>
<feature type="region of interest" description="Disordered" evidence="2">
    <location>
        <begin position="609"/>
        <end position="657"/>
    </location>
</feature>
<protein>
    <recommendedName>
        <fullName evidence="5">Pentatricopeptide repeat protein</fullName>
    </recommendedName>
</protein>
<keyword evidence="4" id="KW-1185">Reference proteome</keyword>
<evidence type="ECO:0000313" key="3">
    <source>
        <dbReference type="EMBL" id="CBX92361.1"/>
    </source>
</evidence>
<evidence type="ECO:0000256" key="2">
    <source>
        <dbReference type="SAM" id="MobiDB-lite"/>
    </source>
</evidence>
<evidence type="ECO:0000313" key="4">
    <source>
        <dbReference type="Proteomes" id="UP000002668"/>
    </source>
</evidence>
<reference evidence="4" key="1">
    <citation type="journal article" date="2011" name="Nat. Commun.">
        <title>Effector diversification within compartments of the Leptosphaeria maculans genome affected by Repeat-Induced Point mutations.</title>
        <authorList>
            <person name="Rouxel T."/>
            <person name="Grandaubert J."/>
            <person name="Hane J.K."/>
            <person name="Hoede C."/>
            <person name="van de Wouw A.P."/>
            <person name="Couloux A."/>
            <person name="Dominguez V."/>
            <person name="Anthouard V."/>
            <person name="Bally P."/>
            <person name="Bourras S."/>
            <person name="Cozijnsen A.J."/>
            <person name="Ciuffetti L.M."/>
            <person name="Degrave A."/>
            <person name="Dilmaghani A."/>
            <person name="Duret L."/>
            <person name="Fudal I."/>
            <person name="Goodwin S.B."/>
            <person name="Gout L."/>
            <person name="Glaser N."/>
            <person name="Linglin J."/>
            <person name="Kema G.H.J."/>
            <person name="Lapalu N."/>
            <person name="Lawrence C.B."/>
            <person name="May K."/>
            <person name="Meyer M."/>
            <person name="Ollivier B."/>
            <person name="Poulain J."/>
            <person name="Schoch C.L."/>
            <person name="Simon A."/>
            <person name="Spatafora J.W."/>
            <person name="Stachowiak A."/>
            <person name="Turgeon B.G."/>
            <person name="Tyler B.M."/>
            <person name="Vincent D."/>
            <person name="Weissenbach J."/>
            <person name="Amselem J."/>
            <person name="Quesneville H."/>
            <person name="Oliver R.P."/>
            <person name="Wincker P."/>
            <person name="Balesdent M.-H."/>
            <person name="Howlett B.J."/>
        </authorList>
    </citation>
    <scope>NUCLEOTIDE SEQUENCE [LARGE SCALE GENOMIC DNA]</scope>
    <source>
        <strain evidence="4">JN3 / isolate v23.1.3 / race Av1-4-5-6-7-8</strain>
    </source>
</reference>
<gene>
    <name evidence="3" type="ORF">LEMA_P050670.1</name>
</gene>
<dbReference type="PANTHER" id="PTHR47447:SF17">
    <property type="entry name" value="OS12G0638900 PROTEIN"/>
    <property type="match status" value="1"/>
</dbReference>
<organism evidence="4">
    <name type="scientific">Leptosphaeria maculans (strain JN3 / isolate v23.1.3 / race Av1-4-5-6-7-8)</name>
    <name type="common">Blackleg fungus</name>
    <name type="synonym">Phoma lingam</name>
    <dbReference type="NCBI Taxonomy" id="985895"/>
    <lineage>
        <taxon>Eukaryota</taxon>
        <taxon>Fungi</taxon>
        <taxon>Dikarya</taxon>
        <taxon>Ascomycota</taxon>
        <taxon>Pezizomycotina</taxon>
        <taxon>Dothideomycetes</taxon>
        <taxon>Pleosporomycetidae</taxon>
        <taxon>Pleosporales</taxon>
        <taxon>Pleosporineae</taxon>
        <taxon>Leptosphaeriaceae</taxon>
        <taxon>Plenodomus</taxon>
        <taxon>Plenodomus lingam/Leptosphaeria maculans species complex</taxon>
    </lineage>
</organism>
<keyword evidence="1" id="KW-0677">Repeat</keyword>
<dbReference type="STRING" id="985895.E4ZM12"/>
<dbReference type="GeneID" id="13285255"/>
<accession>E4ZM12</accession>
<dbReference type="InterPro" id="IPR011990">
    <property type="entry name" value="TPR-like_helical_dom_sf"/>
</dbReference>
<dbReference type="AlphaFoldDB" id="E4ZM12"/>
<name>E4ZM12_LEPMJ</name>
<dbReference type="EMBL" id="FP929094">
    <property type="protein sequence ID" value="CBX92361.1"/>
    <property type="molecule type" value="Genomic_DNA"/>
</dbReference>
<dbReference type="OrthoDB" id="185373at2759"/>
<dbReference type="eggNOG" id="ENOG502SDIM">
    <property type="taxonomic scope" value="Eukaryota"/>
</dbReference>
<dbReference type="Gene3D" id="1.25.40.10">
    <property type="entry name" value="Tetratricopeptide repeat domain"/>
    <property type="match status" value="1"/>
</dbReference>
<dbReference type="VEuPathDB" id="FungiDB:LEMA_P050670.1"/>
<dbReference type="InParanoid" id="E4ZM12"/>
<dbReference type="PANTHER" id="PTHR47447">
    <property type="entry name" value="OS03G0856100 PROTEIN"/>
    <property type="match status" value="1"/>
</dbReference>
<dbReference type="RefSeq" id="XP_003835726.1">
    <property type="nucleotide sequence ID" value="XM_003835678.1"/>
</dbReference>
<sequence length="657" mass="73563">MQAIWPRAIWTLGTCRCISTLPQPTPTPALEPKFHPAVGRRSTQLSATRAFSWSTPPRAPHTTIATTGENADVTARQTRDKQWEQALAHLKDESNRHMPTKRALHVDQELVSYGELSESVDWDAVQDVAGMDLVDDHVLRQKEAQSHDAVTSAWDDLRYDSRTPGAPALEWPANTGPGLVRHHLPPQSLWAPDTMRLTAMRRRHTWKKMALQELSTGLLIYSLLSQASIARFSKALSGSGIVLSQHLVDIASMTEAQVRKARADIIQHLENIHSTDVRSTSEEIAKVRVPVRQPAIPSYNQDADGDFHAICQQMNRSIKQLLEQVPRGNDRAEALAVAKICHNLLVSTASPDLQTFNILLLGFRHIRRPKMVDSCIAAFSAQKIRPNEITCREILDHYTYERRPDDFSRFVAKMRGVGDALMLANPAITINEASHDRLARLSTEKVYQKVHPTPIVFGSLIGGVLKFAGFDRALDIYYEMKADGWGLDVQGLTRLLGDCVRRGDWEGGIYVWEEINGIKHEASAKAMTRAYYHMLSLCSITRNTVAFNQILNEIVQRRLDRKSIIAAATKQTKCMQKKNEYLAPAWAADNVLIAVSDYLDDAKASLYDEYPHQGGHSDDAQVDGAPAQEQEGQKSPEDLWASWVEAEFGEKPKTPEL</sequence>
<dbReference type="HOGENOM" id="CLU_018733_0_0_1"/>